<evidence type="ECO:0000313" key="5">
    <source>
        <dbReference type="Proteomes" id="UP000294359"/>
    </source>
</evidence>
<keyword evidence="1" id="KW-0732">Signal</keyword>
<dbReference type="EMBL" id="BMWW01000014">
    <property type="protein sequence ID" value="GGZ10334.1"/>
    <property type="molecule type" value="Genomic_DNA"/>
</dbReference>
<feature type="signal peptide" evidence="1">
    <location>
        <begin position="1"/>
        <end position="17"/>
    </location>
</feature>
<evidence type="ECO:0000259" key="2">
    <source>
        <dbReference type="Pfam" id="PF13511"/>
    </source>
</evidence>
<dbReference type="Pfam" id="PF13511">
    <property type="entry name" value="DUF4124"/>
    <property type="match status" value="1"/>
</dbReference>
<dbReference type="OrthoDB" id="8759931at2"/>
<evidence type="ECO:0000256" key="1">
    <source>
        <dbReference type="SAM" id="SignalP"/>
    </source>
</evidence>
<dbReference type="RefSeq" id="WP_134383314.1">
    <property type="nucleotide sequence ID" value="NZ_BMWW01000014.1"/>
</dbReference>
<gene>
    <name evidence="4" type="ORF">E1742_02180</name>
    <name evidence="3" type="ORF">GCM10007388_49810</name>
</gene>
<name>A0A4P7BAI2_9BURK</name>
<evidence type="ECO:0000313" key="4">
    <source>
        <dbReference type="EMBL" id="QBQ35110.1"/>
    </source>
</evidence>
<protein>
    <submittedName>
        <fullName evidence="4">DUF4124 domain-containing protein</fullName>
    </submittedName>
</protein>
<feature type="chain" id="PRO_5044606620" evidence="1">
    <location>
        <begin position="18"/>
        <end position="140"/>
    </location>
</feature>
<reference evidence="4 5" key="2">
    <citation type="submission" date="2019-03" db="EMBL/GenBank/DDBJ databases">
        <title>Draft Genome Sequences of Six Type Strains of the Genus Massilia.</title>
        <authorList>
            <person name="Miess H."/>
            <person name="Frediansyhah A."/>
            <person name="Gross H."/>
        </authorList>
    </citation>
    <scope>NUCLEOTIDE SEQUENCE [LARGE SCALE GENOMIC DNA]</scope>
    <source>
        <strain evidence="4 5">DSM 17505</strain>
    </source>
</reference>
<sequence length="140" mass="15439">MRLAALLLAGCAVTAHAQVYKCTVDGKVTYSQAPCERGNETVLTVPGAPAATRDDPRELERMRRAGAQLEKERVARAAAQERIDARADRAAATRRQRCDKLRLQARWMDEDARRAQPQAQEAARLKARRAADRAALECAA</sequence>
<reference evidence="3" key="1">
    <citation type="journal article" date="2014" name="Int. J. Syst. Evol. Microbiol.">
        <title>Complete genome sequence of Corynebacterium casei LMG S-19264T (=DSM 44701T), isolated from a smear-ripened cheese.</title>
        <authorList>
            <consortium name="US DOE Joint Genome Institute (JGI-PGF)"/>
            <person name="Walter F."/>
            <person name="Albersmeier A."/>
            <person name="Kalinowski J."/>
            <person name="Ruckert C."/>
        </authorList>
    </citation>
    <scope>NUCLEOTIDE SEQUENCE</scope>
    <source>
        <strain evidence="3">KCTC 12344</strain>
    </source>
</reference>
<feature type="domain" description="DUF4124" evidence="2">
    <location>
        <begin position="6"/>
        <end position="56"/>
    </location>
</feature>
<dbReference type="Proteomes" id="UP000294359">
    <property type="component" value="Chromosome"/>
</dbReference>
<reference evidence="3" key="3">
    <citation type="submission" date="2022-12" db="EMBL/GenBank/DDBJ databases">
        <authorList>
            <person name="Sun Q."/>
            <person name="Kim S."/>
        </authorList>
    </citation>
    <scope>NUCLEOTIDE SEQUENCE</scope>
    <source>
        <strain evidence="3">KCTC 12344</strain>
    </source>
</reference>
<keyword evidence="5" id="KW-1185">Reference proteome</keyword>
<proteinExistence type="predicted"/>
<dbReference type="EMBL" id="CP038026">
    <property type="protein sequence ID" value="QBQ35110.1"/>
    <property type="molecule type" value="Genomic_DNA"/>
</dbReference>
<dbReference type="InterPro" id="IPR025392">
    <property type="entry name" value="DUF4124"/>
</dbReference>
<dbReference type="AlphaFoldDB" id="A0A4P7BAI2"/>
<accession>A0A4P7BAI2</accession>
<dbReference type="Proteomes" id="UP000619512">
    <property type="component" value="Unassembled WGS sequence"/>
</dbReference>
<evidence type="ECO:0000313" key="6">
    <source>
        <dbReference type="Proteomes" id="UP000619512"/>
    </source>
</evidence>
<evidence type="ECO:0000313" key="3">
    <source>
        <dbReference type="EMBL" id="GGZ10334.1"/>
    </source>
</evidence>
<organism evidence="3 6">
    <name type="scientific">Pseudoduganella plicata</name>
    <dbReference type="NCBI Taxonomy" id="321984"/>
    <lineage>
        <taxon>Bacteria</taxon>
        <taxon>Pseudomonadati</taxon>
        <taxon>Pseudomonadota</taxon>
        <taxon>Betaproteobacteria</taxon>
        <taxon>Burkholderiales</taxon>
        <taxon>Oxalobacteraceae</taxon>
        <taxon>Telluria group</taxon>
        <taxon>Pseudoduganella</taxon>
    </lineage>
</organism>